<dbReference type="PANTHER" id="PTHR21310">
    <property type="entry name" value="AMINOGLYCOSIDE PHOSPHOTRANSFERASE-RELATED-RELATED"/>
    <property type="match status" value="1"/>
</dbReference>
<dbReference type="InterPro" id="IPR011009">
    <property type="entry name" value="Kinase-like_dom_sf"/>
</dbReference>
<accession>A0A0K6GAQ3</accession>
<evidence type="ECO:0000256" key="1">
    <source>
        <dbReference type="SAM" id="MobiDB-lite"/>
    </source>
</evidence>
<organism evidence="3 4">
    <name type="scientific">Rhizoctonia solani</name>
    <dbReference type="NCBI Taxonomy" id="456999"/>
    <lineage>
        <taxon>Eukaryota</taxon>
        <taxon>Fungi</taxon>
        <taxon>Dikarya</taxon>
        <taxon>Basidiomycota</taxon>
        <taxon>Agaricomycotina</taxon>
        <taxon>Agaricomycetes</taxon>
        <taxon>Cantharellales</taxon>
        <taxon>Ceratobasidiaceae</taxon>
        <taxon>Rhizoctonia</taxon>
    </lineage>
</organism>
<dbReference type="PANTHER" id="PTHR21310:SF54">
    <property type="entry name" value="AMINOGLYCOSIDE PHOSPHOTRANSFERASE DOMAIN-CONTAINING PROTEIN"/>
    <property type="match status" value="1"/>
</dbReference>
<name>A0A0K6GAQ3_9AGAM</name>
<dbReference type="InterPro" id="IPR002575">
    <property type="entry name" value="Aminoglycoside_PTrfase"/>
</dbReference>
<evidence type="ECO:0000313" key="3">
    <source>
        <dbReference type="EMBL" id="CUA75540.1"/>
    </source>
</evidence>
<dbReference type="AlphaFoldDB" id="A0A0K6GAQ3"/>
<evidence type="ECO:0000313" key="4">
    <source>
        <dbReference type="Proteomes" id="UP000044841"/>
    </source>
</evidence>
<feature type="compositionally biased region" description="Polar residues" evidence="1">
    <location>
        <begin position="50"/>
        <end position="64"/>
    </location>
</feature>
<evidence type="ECO:0000259" key="2">
    <source>
        <dbReference type="Pfam" id="PF01636"/>
    </source>
</evidence>
<protein>
    <recommendedName>
        <fullName evidence="2">Aminoglycoside phosphotransferase domain-containing protein</fullName>
    </recommendedName>
</protein>
<dbReference type="Proteomes" id="UP000044841">
    <property type="component" value="Unassembled WGS sequence"/>
</dbReference>
<feature type="domain" description="Aminoglycoside phosphotransferase" evidence="2">
    <location>
        <begin position="184"/>
        <end position="373"/>
    </location>
</feature>
<reference evidence="3 4" key="1">
    <citation type="submission" date="2015-07" db="EMBL/GenBank/DDBJ databases">
        <authorList>
            <person name="Noorani M."/>
        </authorList>
    </citation>
    <scope>NUCLEOTIDE SEQUENCE [LARGE SCALE GENOMIC DNA]</scope>
    <source>
        <strain evidence="3">BBA 69670</strain>
    </source>
</reference>
<gene>
    <name evidence="3" type="ORF">RSOLAG22IIIB_05938</name>
</gene>
<dbReference type="Pfam" id="PF01636">
    <property type="entry name" value="APH"/>
    <property type="match status" value="1"/>
</dbReference>
<keyword evidence="4" id="KW-1185">Reference proteome</keyword>
<proteinExistence type="predicted"/>
<sequence length="396" mass="45048">MKDYWTARDLLDMLSTQDYDPNFLARVKETKTRPETQQNNLFSPSGIPLTESTTPDGSSDFHQNDSSSELLWLTDSLTKDNSGVSADMETAKRILPTQKHKSFFPSDLPCAELAIFKDSSFFRRNGSTSVLPSPTEVLAEAHRRGLRAELDQLHYPLLGLTVKFGYNVSTTEGQCLWAVRQSLGNAVPVPEVHGWTKEEEVGYIYMEYIPGETLSNGWDDLSDSEKRDTCHQLRVMVGHLRTIQQLNGERFIGTVSCQALLDRAFITSIVPMGPFASVAEFHDLFVKLPHLKAESLSDSPHPFGGELPENIPIVFTHADLHRSNIIISSAIEERSPRIKALIDWGQSGWYPIYWEYCKALWTAHPEEEWRTTYIPLFLEHFHCFNFWDYFLIAIGV</sequence>
<dbReference type="InterPro" id="IPR051678">
    <property type="entry name" value="AGP_Transferase"/>
</dbReference>
<dbReference type="SUPFAM" id="SSF56112">
    <property type="entry name" value="Protein kinase-like (PK-like)"/>
    <property type="match status" value="1"/>
</dbReference>
<feature type="region of interest" description="Disordered" evidence="1">
    <location>
        <begin position="30"/>
        <end position="64"/>
    </location>
</feature>
<dbReference type="EMBL" id="CYGV01001567">
    <property type="protein sequence ID" value="CUA75540.1"/>
    <property type="molecule type" value="Genomic_DNA"/>
</dbReference>